<keyword evidence="7" id="KW-0560">Oxidoreductase</keyword>
<evidence type="ECO:0000256" key="12">
    <source>
        <dbReference type="ARBA" id="ARBA00048843"/>
    </source>
</evidence>
<dbReference type="PANTHER" id="PTHR43981:SF2">
    <property type="entry name" value="ENOYL-[ACYL-CARRIER-PROTEIN] REDUCTASE, MITOCHONDRIAL"/>
    <property type="match status" value="1"/>
</dbReference>
<keyword evidence="3" id="KW-0444">Lipid biosynthesis</keyword>
<keyword evidence="8" id="KW-0443">Lipid metabolism</keyword>
<gene>
    <name evidence="14" type="ORF">HETSPECPRED_007258</name>
</gene>
<keyword evidence="10" id="KW-0275">Fatty acid biosynthesis</keyword>
<dbReference type="InterPro" id="IPR020843">
    <property type="entry name" value="ER"/>
</dbReference>
<dbReference type="Proteomes" id="UP000664521">
    <property type="component" value="Unassembled WGS sequence"/>
</dbReference>
<keyword evidence="15" id="KW-1185">Reference proteome</keyword>
<reference evidence="14" key="1">
    <citation type="submission" date="2021-03" db="EMBL/GenBank/DDBJ databases">
        <authorList>
            <person name="Tagirdzhanova G."/>
        </authorList>
    </citation>
    <scope>NUCLEOTIDE SEQUENCE</scope>
</reference>
<dbReference type="PANTHER" id="PTHR43981">
    <property type="entry name" value="ENOYL-[ACYL-CARRIER-PROTEIN] REDUCTASE, MITOCHONDRIAL"/>
    <property type="match status" value="1"/>
</dbReference>
<feature type="domain" description="Enoyl reductase (ER)" evidence="13">
    <location>
        <begin position="13"/>
        <end position="352"/>
    </location>
</feature>
<dbReference type="SUPFAM" id="SSF50129">
    <property type="entry name" value="GroES-like"/>
    <property type="match status" value="1"/>
</dbReference>
<evidence type="ECO:0000256" key="9">
    <source>
        <dbReference type="ARBA" id="ARBA00023128"/>
    </source>
</evidence>
<dbReference type="EC" id="1.3.1.104" evidence="11"/>
<keyword evidence="9" id="KW-0496">Mitochondrion</keyword>
<accession>A0A8H3IUW8</accession>
<dbReference type="Gene3D" id="3.40.50.720">
    <property type="entry name" value="NAD(P)-binding Rossmann-like Domain"/>
    <property type="match status" value="1"/>
</dbReference>
<dbReference type="AlphaFoldDB" id="A0A8H3IUW8"/>
<organism evidence="14 15">
    <name type="scientific">Heterodermia speciosa</name>
    <dbReference type="NCBI Taxonomy" id="116794"/>
    <lineage>
        <taxon>Eukaryota</taxon>
        <taxon>Fungi</taxon>
        <taxon>Dikarya</taxon>
        <taxon>Ascomycota</taxon>
        <taxon>Pezizomycotina</taxon>
        <taxon>Lecanoromycetes</taxon>
        <taxon>OSLEUM clade</taxon>
        <taxon>Lecanoromycetidae</taxon>
        <taxon>Caliciales</taxon>
        <taxon>Physciaceae</taxon>
        <taxon>Heterodermia</taxon>
    </lineage>
</organism>
<comment type="similarity">
    <text evidence="2">Belongs to the zinc-containing alcohol dehydrogenase family. Quinone oxidoreductase subfamily.</text>
</comment>
<dbReference type="Pfam" id="PF08240">
    <property type="entry name" value="ADH_N"/>
    <property type="match status" value="1"/>
</dbReference>
<comment type="subcellular location">
    <subcellularLocation>
        <location evidence="1">Mitochondrion</location>
    </subcellularLocation>
</comment>
<evidence type="ECO:0000256" key="5">
    <source>
        <dbReference type="ARBA" id="ARBA00022857"/>
    </source>
</evidence>
<dbReference type="SUPFAM" id="SSF51735">
    <property type="entry name" value="NAD(P)-binding Rossmann-fold domains"/>
    <property type="match status" value="1"/>
</dbReference>
<dbReference type="InterPro" id="IPR051034">
    <property type="entry name" value="Mito_Enoyl-ACP_Reductase"/>
</dbReference>
<dbReference type="Gene3D" id="3.90.180.10">
    <property type="entry name" value="Medium-chain alcohol dehydrogenases, catalytic domain"/>
    <property type="match status" value="1"/>
</dbReference>
<sequence>MPTALTFAQLSDHPTEFLKLQHYAKPSPGPDEVLIRMLASPINPQDLMVLAGKYPVKPHHTQGDEAVPGYDGVGEVIQRGGQVTRLTVGQWVIPKQHGQGTWRSHAVVHESSLICVSNNLDFKFAAVLKMCVTPAYLLLEDMRSLKPGDWILQNAASGLIGRMVVQFARVKGLRSINIVRDREDGQATAKMKDTLRELGADLVLTETEISELKEPLSNGRRIMLGLDAVFGAPGAVLAAQLSPNATYVNYGSLGTASSCFELTQESIFWKQITFKNFRLSTCLNARSGEEITDMIGWFVKLHQGGLLSAKDVDLVCWNVCEAEASREDLEVHLKRAVSKAAGRNVGEAKKTIFRFDYCQH</sequence>
<evidence type="ECO:0000256" key="3">
    <source>
        <dbReference type="ARBA" id="ARBA00022516"/>
    </source>
</evidence>
<dbReference type="CDD" id="cd08290">
    <property type="entry name" value="ETR"/>
    <property type="match status" value="1"/>
</dbReference>
<evidence type="ECO:0000256" key="6">
    <source>
        <dbReference type="ARBA" id="ARBA00022946"/>
    </source>
</evidence>
<evidence type="ECO:0000256" key="10">
    <source>
        <dbReference type="ARBA" id="ARBA00023160"/>
    </source>
</evidence>
<keyword evidence="5" id="KW-0521">NADP</keyword>
<name>A0A8H3IUW8_9LECA</name>
<dbReference type="OrthoDB" id="7482721at2759"/>
<evidence type="ECO:0000256" key="8">
    <source>
        <dbReference type="ARBA" id="ARBA00023098"/>
    </source>
</evidence>
<dbReference type="EMBL" id="CAJPDS010000050">
    <property type="protein sequence ID" value="CAF9929015.1"/>
    <property type="molecule type" value="Genomic_DNA"/>
</dbReference>
<keyword evidence="4" id="KW-0276">Fatty acid metabolism</keyword>
<evidence type="ECO:0000256" key="7">
    <source>
        <dbReference type="ARBA" id="ARBA00023002"/>
    </source>
</evidence>
<comment type="caution">
    <text evidence="14">The sequence shown here is derived from an EMBL/GenBank/DDBJ whole genome shotgun (WGS) entry which is preliminary data.</text>
</comment>
<dbReference type="GO" id="GO:0141148">
    <property type="term" value="F:enoyl-[acyl-carrier-protein] reductase (NADPH) activity"/>
    <property type="evidence" value="ECO:0007669"/>
    <property type="project" value="UniProtKB-EC"/>
</dbReference>
<dbReference type="GO" id="GO:0006633">
    <property type="term" value="P:fatty acid biosynthetic process"/>
    <property type="evidence" value="ECO:0007669"/>
    <property type="project" value="UniProtKB-KW"/>
</dbReference>
<dbReference type="InterPro" id="IPR013154">
    <property type="entry name" value="ADH-like_N"/>
</dbReference>
<dbReference type="SMART" id="SM00829">
    <property type="entry name" value="PKS_ER"/>
    <property type="match status" value="1"/>
</dbReference>
<evidence type="ECO:0000256" key="1">
    <source>
        <dbReference type="ARBA" id="ARBA00004173"/>
    </source>
</evidence>
<dbReference type="InterPro" id="IPR036291">
    <property type="entry name" value="NAD(P)-bd_dom_sf"/>
</dbReference>
<keyword evidence="6" id="KW-0809">Transit peptide</keyword>
<evidence type="ECO:0000256" key="2">
    <source>
        <dbReference type="ARBA" id="ARBA00010371"/>
    </source>
</evidence>
<comment type="catalytic activity">
    <reaction evidence="12">
        <text>a 2,3-saturated acyl-[ACP] + NADP(+) = a (2E)-enoyl-[ACP] + NADPH + H(+)</text>
        <dbReference type="Rhea" id="RHEA:22564"/>
        <dbReference type="Rhea" id="RHEA-COMP:9925"/>
        <dbReference type="Rhea" id="RHEA-COMP:9926"/>
        <dbReference type="ChEBI" id="CHEBI:15378"/>
        <dbReference type="ChEBI" id="CHEBI:57783"/>
        <dbReference type="ChEBI" id="CHEBI:58349"/>
        <dbReference type="ChEBI" id="CHEBI:78784"/>
        <dbReference type="ChEBI" id="CHEBI:78785"/>
        <dbReference type="EC" id="1.3.1.104"/>
    </reaction>
</comment>
<protein>
    <recommendedName>
        <fullName evidence="11">enoyl-[acyl-carrier-protein] reductase</fullName>
        <ecNumber evidence="11">1.3.1.104</ecNumber>
    </recommendedName>
</protein>
<dbReference type="GO" id="GO:0005739">
    <property type="term" value="C:mitochondrion"/>
    <property type="evidence" value="ECO:0007669"/>
    <property type="project" value="UniProtKB-SubCell"/>
</dbReference>
<evidence type="ECO:0000313" key="14">
    <source>
        <dbReference type="EMBL" id="CAF9929015.1"/>
    </source>
</evidence>
<evidence type="ECO:0000256" key="4">
    <source>
        <dbReference type="ARBA" id="ARBA00022832"/>
    </source>
</evidence>
<dbReference type="InterPro" id="IPR011032">
    <property type="entry name" value="GroES-like_sf"/>
</dbReference>
<proteinExistence type="inferred from homology"/>
<evidence type="ECO:0000259" key="13">
    <source>
        <dbReference type="SMART" id="SM00829"/>
    </source>
</evidence>
<evidence type="ECO:0000256" key="11">
    <source>
        <dbReference type="ARBA" id="ARBA00038963"/>
    </source>
</evidence>
<evidence type="ECO:0000313" key="15">
    <source>
        <dbReference type="Proteomes" id="UP000664521"/>
    </source>
</evidence>